<reference evidence="5 6" key="1">
    <citation type="submission" date="2020-09" db="EMBL/GenBank/DDBJ databases">
        <title>Genome seq and assembly of Chryseobacterium sp.</title>
        <authorList>
            <person name="Chhetri G."/>
        </authorList>
    </citation>
    <scope>NUCLEOTIDE SEQUENCE [LARGE SCALE GENOMIC DNA]</scope>
    <source>
        <strain evidence="5 6">GCR10</strain>
    </source>
</reference>
<evidence type="ECO:0000256" key="3">
    <source>
        <dbReference type="ARBA" id="ARBA00023163"/>
    </source>
</evidence>
<keyword evidence="1" id="KW-0805">Transcription regulation</keyword>
<dbReference type="Proteomes" id="UP000637299">
    <property type="component" value="Unassembled WGS sequence"/>
</dbReference>
<evidence type="ECO:0000313" key="6">
    <source>
        <dbReference type="Proteomes" id="UP000637299"/>
    </source>
</evidence>
<proteinExistence type="predicted"/>
<dbReference type="InterPro" id="IPR018060">
    <property type="entry name" value="HTH_AraC"/>
</dbReference>
<evidence type="ECO:0000256" key="2">
    <source>
        <dbReference type="ARBA" id="ARBA00023125"/>
    </source>
</evidence>
<dbReference type="SMART" id="SM00342">
    <property type="entry name" value="HTH_ARAC"/>
    <property type="match status" value="1"/>
</dbReference>
<dbReference type="PROSITE" id="PS01124">
    <property type="entry name" value="HTH_ARAC_FAMILY_2"/>
    <property type="match status" value="1"/>
</dbReference>
<dbReference type="SUPFAM" id="SSF46689">
    <property type="entry name" value="Homeodomain-like"/>
    <property type="match status" value="1"/>
</dbReference>
<feature type="domain" description="HTH araC/xylS-type" evidence="4">
    <location>
        <begin position="181"/>
        <end position="279"/>
    </location>
</feature>
<protein>
    <submittedName>
        <fullName evidence="5">Helix-turn-helix domain-containing protein</fullName>
    </submittedName>
</protein>
<evidence type="ECO:0000313" key="5">
    <source>
        <dbReference type="EMBL" id="MBD8080852.1"/>
    </source>
</evidence>
<keyword evidence="6" id="KW-1185">Reference proteome</keyword>
<sequence length="290" mass="33144">MYDVTDQLKKTGFSINTVKRIVERNNGSLDINTQEYFCILVAMDDFEINIQGRLFSVKDGSMLFAGPHKEVSLSNIEGKEIYNIAFSAAFYEQSSIDSLFLNSTLFFNYESDVFIVPISPSKEIIRKFIIDRLGKFLDKSETLYISAAHHTVKALILDAMLFADDHQIEITDNLDYVSCVNRFRVLLQKDFKEHKIVSYYAQALNVTSRKLTEMTEFVTGKTAKQIITEKVIAECYRLLKYSGFTISEISFRLGFSNEGNFTHFIKKHTGKNPSEIKAMSDSTSMVQLLQ</sequence>
<dbReference type="RefSeq" id="WP_191734691.1">
    <property type="nucleotide sequence ID" value="NZ_JACYFS010000001.1"/>
</dbReference>
<accession>A0ABR8Z6D7</accession>
<organism evidence="5 6">
    <name type="scientific">Chryseobacterium caseinilyticum</name>
    <dbReference type="NCBI Taxonomy" id="2771428"/>
    <lineage>
        <taxon>Bacteria</taxon>
        <taxon>Pseudomonadati</taxon>
        <taxon>Bacteroidota</taxon>
        <taxon>Flavobacteriia</taxon>
        <taxon>Flavobacteriales</taxon>
        <taxon>Weeksellaceae</taxon>
        <taxon>Chryseobacterium group</taxon>
        <taxon>Chryseobacterium</taxon>
    </lineage>
</organism>
<dbReference type="PANTHER" id="PTHR43280">
    <property type="entry name" value="ARAC-FAMILY TRANSCRIPTIONAL REGULATOR"/>
    <property type="match status" value="1"/>
</dbReference>
<dbReference type="InterPro" id="IPR009057">
    <property type="entry name" value="Homeodomain-like_sf"/>
</dbReference>
<comment type="caution">
    <text evidence="5">The sequence shown here is derived from an EMBL/GenBank/DDBJ whole genome shotgun (WGS) entry which is preliminary data.</text>
</comment>
<name>A0ABR8Z6D7_9FLAO</name>
<dbReference type="Pfam" id="PF12833">
    <property type="entry name" value="HTH_18"/>
    <property type="match status" value="1"/>
</dbReference>
<evidence type="ECO:0000259" key="4">
    <source>
        <dbReference type="PROSITE" id="PS01124"/>
    </source>
</evidence>
<dbReference type="EMBL" id="JACYFS010000001">
    <property type="protein sequence ID" value="MBD8080852.1"/>
    <property type="molecule type" value="Genomic_DNA"/>
</dbReference>
<keyword evidence="3" id="KW-0804">Transcription</keyword>
<keyword evidence="2" id="KW-0238">DNA-binding</keyword>
<dbReference type="Gene3D" id="1.10.10.60">
    <property type="entry name" value="Homeodomain-like"/>
    <property type="match status" value="1"/>
</dbReference>
<gene>
    <name evidence="5" type="ORF">IC610_00285</name>
</gene>
<evidence type="ECO:0000256" key="1">
    <source>
        <dbReference type="ARBA" id="ARBA00023015"/>
    </source>
</evidence>
<dbReference type="PANTHER" id="PTHR43280:SF32">
    <property type="entry name" value="TRANSCRIPTIONAL REGULATORY PROTEIN"/>
    <property type="match status" value="1"/>
</dbReference>